<reference evidence="9" key="1">
    <citation type="submission" date="2016-10" db="EMBL/GenBank/DDBJ databases">
        <authorList>
            <person name="Varghese N."/>
            <person name="Submissions S."/>
        </authorList>
    </citation>
    <scope>NUCLEOTIDE SEQUENCE [LARGE SCALE GENOMIC DNA]</scope>
    <source>
        <strain evidence="9">BL36</strain>
    </source>
</reference>
<feature type="transmembrane region" description="Helical" evidence="6">
    <location>
        <begin position="73"/>
        <end position="99"/>
    </location>
</feature>
<feature type="domain" description="Major facilitator superfamily (MFS) profile" evidence="7">
    <location>
        <begin position="40"/>
        <end position="420"/>
    </location>
</feature>
<feature type="transmembrane region" description="Helical" evidence="6">
    <location>
        <begin position="39"/>
        <end position="67"/>
    </location>
</feature>
<gene>
    <name evidence="8" type="ORF">SAMN05192568_1008138</name>
</gene>
<feature type="transmembrane region" description="Helical" evidence="6">
    <location>
        <begin position="131"/>
        <end position="152"/>
    </location>
</feature>
<dbReference type="PANTHER" id="PTHR43124:SF3">
    <property type="entry name" value="CHLORAMPHENICOL EFFLUX PUMP RV0191"/>
    <property type="match status" value="1"/>
</dbReference>
<keyword evidence="4 6" id="KW-1133">Transmembrane helix</keyword>
<feature type="transmembrane region" description="Helical" evidence="6">
    <location>
        <begin position="272"/>
        <end position="291"/>
    </location>
</feature>
<name>A0A1I4JM08_9HYPH</name>
<evidence type="ECO:0000313" key="8">
    <source>
        <dbReference type="EMBL" id="SFL67618.1"/>
    </source>
</evidence>
<feature type="transmembrane region" description="Helical" evidence="6">
    <location>
        <begin position="329"/>
        <end position="349"/>
    </location>
</feature>
<feature type="transmembrane region" description="Helical" evidence="6">
    <location>
        <begin position="164"/>
        <end position="186"/>
    </location>
</feature>
<dbReference type="Gene3D" id="1.20.1250.20">
    <property type="entry name" value="MFS general substrate transporter like domains"/>
    <property type="match status" value="2"/>
</dbReference>
<feature type="transmembrane region" description="Helical" evidence="6">
    <location>
        <begin position="192"/>
        <end position="214"/>
    </location>
</feature>
<dbReference type="SUPFAM" id="SSF103473">
    <property type="entry name" value="MFS general substrate transporter"/>
    <property type="match status" value="1"/>
</dbReference>
<evidence type="ECO:0000256" key="6">
    <source>
        <dbReference type="SAM" id="Phobius"/>
    </source>
</evidence>
<keyword evidence="3 6" id="KW-0812">Transmembrane</keyword>
<dbReference type="InterPro" id="IPR050189">
    <property type="entry name" value="MFS_Efflux_Transporters"/>
</dbReference>
<dbReference type="InterPro" id="IPR036259">
    <property type="entry name" value="MFS_trans_sf"/>
</dbReference>
<dbReference type="EMBL" id="FOTK01000008">
    <property type="protein sequence ID" value="SFL67618.1"/>
    <property type="molecule type" value="Genomic_DNA"/>
</dbReference>
<proteinExistence type="predicted"/>
<organism evidence="8 9">
    <name type="scientific">Methylobacterium pseudosasicola</name>
    <dbReference type="NCBI Taxonomy" id="582667"/>
    <lineage>
        <taxon>Bacteria</taxon>
        <taxon>Pseudomonadati</taxon>
        <taxon>Pseudomonadota</taxon>
        <taxon>Alphaproteobacteria</taxon>
        <taxon>Hyphomicrobiales</taxon>
        <taxon>Methylobacteriaceae</taxon>
        <taxon>Methylobacterium</taxon>
    </lineage>
</organism>
<dbReference type="GO" id="GO:0022857">
    <property type="term" value="F:transmembrane transporter activity"/>
    <property type="evidence" value="ECO:0007669"/>
    <property type="project" value="InterPro"/>
</dbReference>
<dbReference type="InterPro" id="IPR011701">
    <property type="entry name" value="MFS"/>
</dbReference>
<dbReference type="CDD" id="cd17324">
    <property type="entry name" value="MFS_NepI_like"/>
    <property type="match status" value="1"/>
</dbReference>
<protein>
    <submittedName>
        <fullName evidence="8">Predicted arabinose efflux permease, MFS family</fullName>
    </submittedName>
</protein>
<dbReference type="GO" id="GO:0005886">
    <property type="term" value="C:plasma membrane"/>
    <property type="evidence" value="ECO:0007669"/>
    <property type="project" value="UniProtKB-SubCell"/>
</dbReference>
<dbReference type="Proteomes" id="UP000199048">
    <property type="component" value="Unassembled WGS sequence"/>
</dbReference>
<evidence type="ECO:0000256" key="2">
    <source>
        <dbReference type="ARBA" id="ARBA00022475"/>
    </source>
</evidence>
<dbReference type="InterPro" id="IPR020846">
    <property type="entry name" value="MFS_dom"/>
</dbReference>
<dbReference type="PANTHER" id="PTHR43124">
    <property type="entry name" value="PURINE EFFLUX PUMP PBUE"/>
    <property type="match status" value="1"/>
</dbReference>
<keyword evidence="9" id="KW-1185">Reference proteome</keyword>
<dbReference type="AlphaFoldDB" id="A0A1I4JM08"/>
<feature type="transmembrane region" description="Helical" evidence="6">
    <location>
        <begin position="361"/>
        <end position="385"/>
    </location>
</feature>
<evidence type="ECO:0000256" key="3">
    <source>
        <dbReference type="ARBA" id="ARBA00022692"/>
    </source>
</evidence>
<accession>A0A1I4JM08</accession>
<feature type="transmembrane region" description="Helical" evidence="6">
    <location>
        <begin position="106"/>
        <end position="125"/>
    </location>
</feature>
<evidence type="ECO:0000256" key="4">
    <source>
        <dbReference type="ARBA" id="ARBA00022989"/>
    </source>
</evidence>
<keyword evidence="5 6" id="KW-0472">Membrane</keyword>
<keyword evidence="2" id="KW-1003">Cell membrane</keyword>
<comment type="subcellular location">
    <subcellularLocation>
        <location evidence="1">Cell membrane</location>
        <topology evidence="1">Multi-pass membrane protein</topology>
    </subcellularLocation>
</comment>
<dbReference type="STRING" id="582667.SAMN05192568_1008138"/>
<feature type="transmembrane region" description="Helical" evidence="6">
    <location>
        <begin position="391"/>
        <end position="414"/>
    </location>
</feature>
<sequence>MADHKRNHFNSGTGIGTVFPDLGIRRMTASTSTAQRMPLVVYVFALSAFALGFTEFVTIGLVSAIAADLKVDVSAVGGAVAAYAIGATIGAPILTALAAPLSRKHLVVAAMLVFTLGNALVGLSADLPFLLAARFGSGLGHGVFLAVASSAATRLVAPERAGSAVAVVFGGLTLALAFGVPLGTWLGGLWTWQAIFLAVAACGATGVVGLLALMPDGRDGGHARDALHNLTALLDRRLLGAALITVLAYTGSFCLFSYIAPLLIRVTGMDPSWVGSMMLVYGVAAALGNVVGGRMTDRLGPDLAVLIVLVGLTLVLAAMGLAARAIPAMALLVAALGALTYAAVPALQARVIGLAERHAPAALASAAGLNIAGFNAGIALGSLVGGGVIDAFGLTATAVVGASAAGLGIVALLVQIGAWRARIRRPDPV</sequence>
<evidence type="ECO:0000256" key="1">
    <source>
        <dbReference type="ARBA" id="ARBA00004651"/>
    </source>
</evidence>
<evidence type="ECO:0000259" key="7">
    <source>
        <dbReference type="PROSITE" id="PS50850"/>
    </source>
</evidence>
<feature type="transmembrane region" description="Helical" evidence="6">
    <location>
        <begin position="303"/>
        <end position="323"/>
    </location>
</feature>
<dbReference type="PROSITE" id="PS50850">
    <property type="entry name" value="MFS"/>
    <property type="match status" value="1"/>
</dbReference>
<dbReference type="Pfam" id="PF07690">
    <property type="entry name" value="MFS_1"/>
    <property type="match status" value="2"/>
</dbReference>
<evidence type="ECO:0000313" key="9">
    <source>
        <dbReference type="Proteomes" id="UP000199048"/>
    </source>
</evidence>
<feature type="transmembrane region" description="Helical" evidence="6">
    <location>
        <begin position="238"/>
        <end position="260"/>
    </location>
</feature>
<evidence type="ECO:0000256" key="5">
    <source>
        <dbReference type="ARBA" id="ARBA00023136"/>
    </source>
</evidence>